<accession>A0ABQ9LXH7</accession>
<evidence type="ECO:0000256" key="1">
    <source>
        <dbReference type="SAM" id="SignalP"/>
    </source>
</evidence>
<sequence length="287" mass="32251">MRKRDLAILMLSAFTIFFSLQHAGDFWSREAWFHLSDDYPIKYEADRLPPPVVADLNGEGGKERSSFLEPHPRRVDEGFSEARVLAEVSPLPDKIRVASGWRAVAMAAGVMDNTQKRGQPLKQVLVVVTSGWLVMCFDQNLKKLRESNLLEDFPHNAHHWEIAISISNYTLKHGDTGLVIVGGRMEMQPHMYLDPFEEIGIAERNAEQHRRSANEKETSVNSGIVNLRHFAFYALLVELVSSVGVERMSMNAGNLGKQFLELCRITGIGEKILGCSCRTSGLTKEKV</sequence>
<keyword evidence="3" id="KW-1185">Reference proteome</keyword>
<reference evidence="2" key="1">
    <citation type="journal article" date="2023" name="Plant Biotechnol. J.">
        <title>Chromosome-level wild Hevea brasiliensis genome provides new tools for genomic-assisted breeding and valuable loci to elevate rubber yield.</title>
        <authorList>
            <person name="Cheng H."/>
            <person name="Song X."/>
            <person name="Hu Y."/>
            <person name="Wu T."/>
            <person name="Yang Q."/>
            <person name="An Z."/>
            <person name="Feng S."/>
            <person name="Deng Z."/>
            <person name="Wu W."/>
            <person name="Zeng X."/>
            <person name="Tu M."/>
            <person name="Wang X."/>
            <person name="Huang H."/>
        </authorList>
    </citation>
    <scope>NUCLEOTIDE SEQUENCE</scope>
    <source>
        <strain evidence="2">MT/VB/25A 57/8</strain>
    </source>
</reference>
<feature type="signal peptide" evidence="1">
    <location>
        <begin position="1"/>
        <end position="23"/>
    </location>
</feature>
<evidence type="ECO:0000313" key="3">
    <source>
        <dbReference type="Proteomes" id="UP001174677"/>
    </source>
</evidence>
<gene>
    <name evidence="2" type="ORF">P3X46_015928</name>
</gene>
<comment type="caution">
    <text evidence="2">The sequence shown here is derived from an EMBL/GenBank/DDBJ whole genome shotgun (WGS) entry which is preliminary data.</text>
</comment>
<evidence type="ECO:0000313" key="2">
    <source>
        <dbReference type="EMBL" id="KAJ9172717.1"/>
    </source>
</evidence>
<proteinExistence type="predicted"/>
<dbReference type="EMBL" id="JARPOI010000009">
    <property type="protein sequence ID" value="KAJ9172717.1"/>
    <property type="molecule type" value="Genomic_DNA"/>
</dbReference>
<feature type="chain" id="PRO_5047481415" evidence="1">
    <location>
        <begin position="24"/>
        <end position="287"/>
    </location>
</feature>
<keyword evidence="1" id="KW-0732">Signal</keyword>
<name>A0ABQ9LXH7_HEVBR</name>
<protein>
    <submittedName>
        <fullName evidence="2">Uncharacterized protein</fullName>
    </submittedName>
</protein>
<dbReference type="Proteomes" id="UP001174677">
    <property type="component" value="Chromosome 9"/>
</dbReference>
<organism evidence="2 3">
    <name type="scientific">Hevea brasiliensis</name>
    <name type="common">Para rubber tree</name>
    <name type="synonym">Siphonia brasiliensis</name>
    <dbReference type="NCBI Taxonomy" id="3981"/>
    <lineage>
        <taxon>Eukaryota</taxon>
        <taxon>Viridiplantae</taxon>
        <taxon>Streptophyta</taxon>
        <taxon>Embryophyta</taxon>
        <taxon>Tracheophyta</taxon>
        <taxon>Spermatophyta</taxon>
        <taxon>Magnoliopsida</taxon>
        <taxon>eudicotyledons</taxon>
        <taxon>Gunneridae</taxon>
        <taxon>Pentapetalae</taxon>
        <taxon>rosids</taxon>
        <taxon>fabids</taxon>
        <taxon>Malpighiales</taxon>
        <taxon>Euphorbiaceae</taxon>
        <taxon>Crotonoideae</taxon>
        <taxon>Micrandreae</taxon>
        <taxon>Hevea</taxon>
    </lineage>
</organism>
<dbReference type="PANTHER" id="PTHR34284">
    <property type="entry name" value="FG-GAP REPEAT-CONTAINING PROTEIN"/>
    <property type="match status" value="1"/>
</dbReference>
<dbReference type="PANTHER" id="PTHR34284:SF1">
    <property type="entry name" value="FG-GAP REPEAT-CONTAINING PROTEIN"/>
    <property type="match status" value="1"/>
</dbReference>